<evidence type="ECO:0008006" key="6">
    <source>
        <dbReference type="Google" id="ProtNLM"/>
    </source>
</evidence>
<feature type="compositionally biased region" description="Polar residues" evidence="3">
    <location>
        <begin position="601"/>
        <end position="617"/>
    </location>
</feature>
<dbReference type="eggNOG" id="ENOG502QPUI">
    <property type="taxonomic scope" value="Eukaryota"/>
</dbReference>
<reference evidence="5" key="1">
    <citation type="journal article" date="2013" name="Science">
        <title>The Amborella genome and the evolution of flowering plants.</title>
        <authorList>
            <consortium name="Amborella Genome Project"/>
        </authorList>
    </citation>
    <scope>NUCLEOTIDE SEQUENCE [LARGE SCALE GENOMIC DNA]</scope>
</reference>
<evidence type="ECO:0000256" key="2">
    <source>
        <dbReference type="ARBA" id="ARBA00023242"/>
    </source>
</evidence>
<gene>
    <name evidence="4" type="ORF">AMTR_s00042p00226140</name>
</gene>
<dbReference type="Proteomes" id="UP000017836">
    <property type="component" value="Unassembled WGS sequence"/>
</dbReference>
<evidence type="ECO:0000256" key="1">
    <source>
        <dbReference type="ARBA" id="ARBA00004123"/>
    </source>
</evidence>
<dbReference type="SUPFAM" id="SSF48452">
    <property type="entry name" value="TPR-like"/>
    <property type="match status" value="1"/>
</dbReference>
<feature type="region of interest" description="Disordered" evidence="3">
    <location>
        <begin position="270"/>
        <end position="305"/>
    </location>
</feature>
<feature type="compositionally biased region" description="Polar residues" evidence="3">
    <location>
        <begin position="2084"/>
        <end position="2104"/>
    </location>
</feature>
<dbReference type="Gramene" id="ERN03626">
    <property type="protein sequence ID" value="ERN03626"/>
    <property type="gene ID" value="AMTR_s00042p00226140"/>
</dbReference>
<feature type="region of interest" description="Disordered" evidence="3">
    <location>
        <begin position="2070"/>
        <end position="2128"/>
    </location>
</feature>
<dbReference type="PANTHER" id="PTHR15502">
    <property type="entry name" value="CALCINEURIN-BINDING PROTEIN CABIN 1-RELATED"/>
    <property type="match status" value="1"/>
</dbReference>
<sequence>MQFSIAAINDTNSGGQWETLAPTKEAQEFHLTQEYHEGLLQLQAKEYSKAQRNFEAVLRDPLMSNAQVDGNTRDGHLLQLRFLALKNLATVFLEQGSMHYESAINCYLQAVEIDTKDSVVWNQLGTLSCYIGLLSIARWAFEQGLSCSPNNWNCMEKLLEVLIAIGDEISCLSVANLILRNWPSHARALLVKTVIEESERIPFAPRGIDRLEPKHVRLKFPNKRKSIDEPYDGADIKKKRNQTVELLLPEASLSSLVDAILKILRPLSAKGSENSPINEKQSRSAEFPSRNNELHGKGETDDLNMKGRYTDMRMRINVSSSSENVGDPFIGKGMGMLLAGNQSSTAEKNPEKIFHGKEKEGSTDEEVHPQERRSTRLERLRSRKPEKEELDYPLSKNRAEAAFQILKPFIVVGLEKKDYNYNQTNTVLLMDTLEFGVNDISRFFMEVSGNYGIYHLSHMLLEEVACRKLPFQDFFFRLLELERLTRCWSQDRTFACSLFLSEVYYDLGSSSANESKRAELFSEAFYHLCKVVELISLDIPAYSALSSENLKVIFGRPVGKNDLKVRFDENTKQNSNYGDPNEKTHQINNCGVSNDNIKYNNIGDSNENIHQNNTYGDSNKKCQHDNNSGNSNESTLQNNSGDSNELAASKSFEESTVIDYSVLPLDNSFWVRFHWLSGRLLTYSGNDEKAYEEFERALSLLKNAGNMKETLPLVLLPHCKLVKAINIERLQHEINLLKVHSLLRNLGGKTMTRESYSGLAKLFSPLLLSAQDIYLDQIFGAYSSVKGVASVELSALDILISACENAVPLENEVYLSCHRRKLHILSVAAGILESVASCNLPKKPNGDVVDPSYEPEAPEFYMRECWNHMVAQEVNAIYLCLSHLKDEMDETSGISEKFSAPAGLLGDIQYFLLVIICNLCQRFTYQKSSEVGTDYNAQLETKCFMESAIAFCKLQHLDPDNPAKSQVELIAAMHELLAEYGLCCAGKDGDGEEGAFLKLAIKYLLALDVKLRSNSHSSSRKQEKAQGSEVLSVSDPTSSFFLERKENEAIDIEATSMEKHETKMIIEQDPPNALLIESFLNASEKEKDGAQGKDGISDKLMKTDGCNADNGNLTTDAAMNKVEEAQGKDGRVDKLKEIDSHSADMRNVTLDAERNKVELGIDNALDQCFFCLYGLNLKGGPDASDDDDLAIHRNTNRGEYQSKEQCADVFRYLLPYAKASSRAGLVKLRRVLRAIYKHFPHPPDDILMKHSIDRFLDDPDLSECKLCEMVISCESVESIITFVFPDRNATQSGKAFLIGSSDSYQDVYGNLYYFLAQAEEMNATDKWPGFVLTKEGEEFVEQNANLFKYDLLYNPFRFESWQRLANIYDEEVDLLLNDGSKHINVVEWRRSDTLPQRVQASRRRSRRCLLMSLALAKTPVEQSQIHELLALVYYDSLQNVVPFYDQRCVLPVRDETWTMYCRNSMKHFEKAFAYKSDWSHAFYLGKLCEKLSHTYEEAFSYYSKASSMNPCAVDPVYRMHASRMKLLYACGKHDFHAIKVVAAHSFHQSTKDTILNLLGWTAEDLELLCKTNVLSCVGACPDQEEKLITTTQLEKAWSILFNDCIMALEVCVEGELKHFHKARYMLAQGLYRRGEDGDLERAKEELSFCFKSSRSSFTINMWEIDSIVKKARRRTPGIGGNKKVLELGLPESSRKFITCIRKYILLYLTLLEKTEDFGTLERAYSSLRTDKRFSLCLEDIVPVALGRYAQALALSVNRSVIPATGNAGSLDHLLERIFNIFLDHGSSWTDFASLPELGNSLCPEFSVDALYSYIHKYVQSLERDVRLDTLELINEKIRKRFKNPRLSNTRCAKVCNHASAAWCRSIVLSLASITSLPEEPSPTQIVAQATGDLDPGWQLHVDIQDNELWNTTIEDPKYQKSMEVKRNKMLKIKNIPVKQASAENMETASTLLKCTYNFYRESYCGTLPSGVNLYIIATSRLAPRGLSLRGTEGVPFRPVVETLDLSISRKLLLWAYTLVHGHYLNIHAVVKHCEENVKTRMKKGSSTSLAPPALTTSTLPSTVAGVIKEINNEDTSEPVDKQGVVSSSNGNENTNASLAVTSSNDIRKKTPQLHQGNALEEQSAPGRI</sequence>
<feature type="compositionally biased region" description="Basic and acidic residues" evidence="3">
    <location>
        <begin position="348"/>
        <end position="387"/>
    </location>
</feature>
<feature type="compositionally biased region" description="Polar residues" evidence="3">
    <location>
        <begin position="625"/>
        <end position="643"/>
    </location>
</feature>
<protein>
    <recommendedName>
        <fullName evidence="6">Calcineurin-binding protein cabin-1</fullName>
    </recommendedName>
</protein>
<evidence type="ECO:0000313" key="4">
    <source>
        <dbReference type="EMBL" id="ERN03626.1"/>
    </source>
</evidence>
<keyword evidence="5" id="KW-1185">Reference proteome</keyword>
<organism evidence="4 5">
    <name type="scientific">Amborella trichopoda</name>
    <dbReference type="NCBI Taxonomy" id="13333"/>
    <lineage>
        <taxon>Eukaryota</taxon>
        <taxon>Viridiplantae</taxon>
        <taxon>Streptophyta</taxon>
        <taxon>Embryophyta</taxon>
        <taxon>Tracheophyta</taxon>
        <taxon>Spermatophyta</taxon>
        <taxon>Magnoliopsida</taxon>
        <taxon>Amborellales</taxon>
        <taxon>Amborellaceae</taxon>
        <taxon>Amborella</taxon>
    </lineage>
</organism>
<dbReference type="InterPro" id="IPR011990">
    <property type="entry name" value="TPR-like_helical_dom_sf"/>
</dbReference>
<dbReference type="InterPro" id="IPR019734">
    <property type="entry name" value="TPR_rpt"/>
</dbReference>
<feature type="compositionally biased region" description="Basic and acidic residues" evidence="3">
    <location>
        <begin position="292"/>
        <end position="305"/>
    </location>
</feature>
<evidence type="ECO:0000313" key="5">
    <source>
        <dbReference type="Proteomes" id="UP000017836"/>
    </source>
</evidence>
<dbReference type="GO" id="GO:0006325">
    <property type="term" value="P:chromatin organization"/>
    <property type="evidence" value="ECO:0007669"/>
    <property type="project" value="InterPro"/>
</dbReference>
<keyword evidence="2" id="KW-0539">Nucleus</keyword>
<feature type="region of interest" description="Disordered" evidence="3">
    <location>
        <begin position="601"/>
        <end position="647"/>
    </location>
</feature>
<dbReference type="InterPro" id="IPR033053">
    <property type="entry name" value="Hir3/CABIN1"/>
</dbReference>
<comment type="subcellular location">
    <subcellularLocation>
        <location evidence="1">Nucleus</location>
    </subcellularLocation>
</comment>
<accession>W1P7Q2</accession>
<dbReference type="EMBL" id="KI394353">
    <property type="protein sequence ID" value="ERN03626.1"/>
    <property type="molecule type" value="Genomic_DNA"/>
</dbReference>
<dbReference type="PANTHER" id="PTHR15502:SF7">
    <property type="entry name" value="CALCINEURIN-BINDING PROTEIN CABIN-1"/>
    <property type="match status" value="1"/>
</dbReference>
<name>W1P7Q2_AMBTC</name>
<dbReference type="FunFam" id="1.25.40.10:FF:000431">
    <property type="entry name" value="Tetratricopeptide repeat (TPR)-like superfamily protein"/>
    <property type="match status" value="1"/>
</dbReference>
<dbReference type="HOGENOM" id="CLU_002326_0_0_1"/>
<dbReference type="GO" id="GO:0005634">
    <property type="term" value="C:nucleus"/>
    <property type="evidence" value="ECO:0000318"/>
    <property type="project" value="GO_Central"/>
</dbReference>
<feature type="region of interest" description="Disordered" evidence="3">
    <location>
        <begin position="342"/>
        <end position="391"/>
    </location>
</feature>
<dbReference type="Gene3D" id="1.25.40.10">
    <property type="entry name" value="Tetratricopeptide repeat domain"/>
    <property type="match status" value="1"/>
</dbReference>
<evidence type="ECO:0000256" key="3">
    <source>
        <dbReference type="SAM" id="MobiDB-lite"/>
    </source>
</evidence>
<dbReference type="SMART" id="SM00028">
    <property type="entry name" value="TPR"/>
    <property type="match status" value="3"/>
</dbReference>
<proteinExistence type="predicted"/>
<dbReference type="STRING" id="13333.W1P7Q2"/>
<dbReference type="OMA" id="MHASRMK"/>